<evidence type="ECO:0000313" key="3">
    <source>
        <dbReference type="Proteomes" id="UP000435910"/>
    </source>
</evidence>
<evidence type="ECO:0000256" key="1">
    <source>
        <dbReference type="SAM" id="Phobius"/>
    </source>
</evidence>
<gene>
    <name evidence="2" type="ORF">CHCC16736_1646</name>
</gene>
<comment type="caution">
    <text evidence="2">The sequence shown here is derived from an EMBL/GenBank/DDBJ whole genome shotgun (WGS) entry which is preliminary data.</text>
</comment>
<dbReference type="Proteomes" id="UP000435910">
    <property type="component" value="Unassembled WGS sequence"/>
</dbReference>
<proteinExistence type="predicted"/>
<protein>
    <submittedName>
        <fullName evidence="2">Uncharacterized protein</fullName>
    </submittedName>
</protein>
<dbReference type="EMBL" id="NILC01000014">
    <property type="protein sequence ID" value="TWL30612.1"/>
    <property type="molecule type" value="Genomic_DNA"/>
</dbReference>
<keyword evidence="1" id="KW-0812">Transmembrane</keyword>
<name>A0A8B5YEG9_BACLI</name>
<sequence>MGINNEIFKALGAVEMLLAALSGAMIKNQLLVLFFISLAVFQYGRQ</sequence>
<dbReference type="AlphaFoldDB" id="A0A8B5YEG9"/>
<reference evidence="2 3" key="1">
    <citation type="submission" date="2019-06" db="EMBL/GenBank/DDBJ databases">
        <title>Genome sequence analysis of &gt;100 Bacillus licheniformis strains suggests intrinsic resistance to this species.</title>
        <authorList>
            <person name="Wels M."/>
            <person name="Siezen R.J."/>
            <person name="Johansen E."/>
            <person name="Stuer-Lauridsen B."/>
            <person name="Bjerre K."/>
            <person name="Nielsen B.K.K."/>
        </authorList>
    </citation>
    <scope>NUCLEOTIDE SEQUENCE [LARGE SCALE GENOMIC DNA]</scope>
    <source>
        <strain evidence="2 3">BAC-16736</strain>
    </source>
</reference>
<keyword evidence="1" id="KW-1133">Transmembrane helix</keyword>
<organism evidence="2 3">
    <name type="scientific">Bacillus licheniformis</name>
    <dbReference type="NCBI Taxonomy" id="1402"/>
    <lineage>
        <taxon>Bacteria</taxon>
        <taxon>Bacillati</taxon>
        <taxon>Bacillota</taxon>
        <taxon>Bacilli</taxon>
        <taxon>Bacillales</taxon>
        <taxon>Bacillaceae</taxon>
        <taxon>Bacillus</taxon>
    </lineage>
</organism>
<accession>A0A8B5YEG9</accession>
<keyword evidence="1" id="KW-0472">Membrane</keyword>
<evidence type="ECO:0000313" key="2">
    <source>
        <dbReference type="EMBL" id="TWL30612.1"/>
    </source>
</evidence>
<feature type="transmembrane region" description="Helical" evidence="1">
    <location>
        <begin position="16"/>
        <end position="41"/>
    </location>
</feature>